<dbReference type="Pfam" id="PF08671">
    <property type="entry name" value="SinI"/>
    <property type="match status" value="1"/>
</dbReference>
<dbReference type="InterPro" id="IPR010981">
    <property type="entry name" value="SinR/SinI_dimer_dom"/>
</dbReference>
<dbReference type="InterPro" id="IPR036281">
    <property type="entry name" value="SinR/SinI_dimer_dom_sf"/>
</dbReference>
<evidence type="ECO:0000313" key="3">
    <source>
        <dbReference type="Proteomes" id="UP000321555"/>
    </source>
</evidence>
<dbReference type="GO" id="GO:0006355">
    <property type="term" value="P:regulation of DNA-templated transcription"/>
    <property type="evidence" value="ECO:0007669"/>
    <property type="project" value="InterPro"/>
</dbReference>
<dbReference type="PROSITE" id="PS51500">
    <property type="entry name" value="SIN"/>
    <property type="match status" value="1"/>
</dbReference>
<keyword evidence="2" id="KW-0238">DNA-binding</keyword>
<dbReference type="GO" id="GO:0003677">
    <property type="term" value="F:DNA binding"/>
    <property type="evidence" value="ECO:0007669"/>
    <property type="project" value="UniProtKB-KW"/>
</dbReference>
<protein>
    <submittedName>
        <fullName evidence="2">DNA-binding anti-repressor SinI</fullName>
    </submittedName>
</protein>
<keyword evidence="3" id="KW-1185">Reference proteome</keyword>
<name>A0A5B8ZB54_CYTDA</name>
<gene>
    <name evidence="2" type="primary">sinI</name>
    <name evidence="2" type="ORF">FSZ17_19840</name>
</gene>
<accession>A0A5B8ZB54</accession>
<feature type="domain" description="Sin" evidence="1">
    <location>
        <begin position="3"/>
        <end position="41"/>
    </location>
</feature>
<dbReference type="AlphaFoldDB" id="A0A5B8ZB54"/>
<evidence type="ECO:0000313" key="2">
    <source>
        <dbReference type="EMBL" id="QED50210.1"/>
    </source>
</evidence>
<evidence type="ECO:0000259" key="1">
    <source>
        <dbReference type="PROSITE" id="PS51500"/>
    </source>
</evidence>
<dbReference type="GO" id="GO:0046983">
    <property type="term" value="F:protein dimerization activity"/>
    <property type="evidence" value="ECO:0007669"/>
    <property type="project" value="InterPro"/>
</dbReference>
<proteinExistence type="predicted"/>
<dbReference type="OrthoDB" id="2913333at2"/>
<dbReference type="EMBL" id="CP042593">
    <property type="protein sequence ID" value="QED50210.1"/>
    <property type="molecule type" value="Genomic_DNA"/>
</dbReference>
<dbReference type="Proteomes" id="UP000321555">
    <property type="component" value="Chromosome"/>
</dbReference>
<reference evidence="3" key="1">
    <citation type="submission" date="2019-08" db="EMBL/GenBank/DDBJ databases">
        <authorList>
            <person name="Zheng X."/>
        </authorList>
    </citation>
    <scope>NUCLEOTIDE SEQUENCE [LARGE SCALE GENOMIC DNA]</scope>
    <source>
        <strain evidence="3">FJAT-25496</strain>
    </source>
</reference>
<dbReference type="KEGG" id="bda:FSZ17_19840"/>
<organism evidence="2 3">
    <name type="scientific">Cytobacillus dafuensis</name>
    <name type="common">Bacillus dafuensis</name>
    <dbReference type="NCBI Taxonomy" id="1742359"/>
    <lineage>
        <taxon>Bacteria</taxon>
        <taxon>Bacillati</taxon>
        <taxon>Bacillota</taxon>
        <taxon>Bacilli</taxon>
        <taxon>Bacillales</taxon>
        <taxon>Bacillaceae</taxon>
        <taxon>Cytobacillus</taxon>
    </lineage>
</organism>
<dbReference type="SUPFAM" id="SSF47406">
    <property type="entry name" value="SinR repressor dimerisation domain-like"/>
    <property type="match status" value="1"/>
</dbReference>
<sequence length="55" mass="6560">MYLEKNKRFSELDNEWLALILTAKRLGLTPTEIRDFFSKDKQEHALDPFKHAPQK</sequence>